<reference evidence="2" key="1">
    <citation type="submission" date="2023-03" db="EMBL/GenBank/DDBJ databases">
        <title>Massive genome expansion in bonnet fungi (Mycena s.s.) driven by repeated elements and novel gene families across ecological guilds.</title>
        <authorList>
            <consortium name="Lawrence Berkeley National Laboratory"/>
            <person name="Harder C.B."/>
            <person name="Miyauchi S."/>
            <person name="Viragh M."/>
            <person name="Kuo A."/>
            <person name="Thoen E."/>
            <person name="Andreopoulos B."/>
            <person name="Lu D."/>
            <person name="Skrede I."/>
            <person name="Drula E."/>
            <person name="Henrissat B."/>
            <person name="Morin E."/>
            <person name="Kohler A."/>
            <person name="Barry K."/>
            <person name="LaButti K."/>
            <person name="Morin E."/>
            <person name="Salamov A."/>
            <person name="Lipzen A."/>
            <person name="Mereny Z."/>
            <person name="Hegedus B."/>
            <person name="Baldrian P."/>
            <person name="Stursova M."/>
            <person name="Weitz H."/>
            <person name="Taylor A."/>
            <person name="Grigoriev I.V."/>
            <person name="Nagy L.G."/>
            <person name="Martin F."/>
            <person name="Kauserud H."/>
        </authorList>
    </citation>
    <scope>NUCLEOTIDE SEQUENCE</scope>
    <source>
        <strain evidence="2">9144</strain>
    </source>
</reference>
<organism evidence="2 3">
    <name type="scientific">Mycena pura</name>
    <dbReference type="NCBI Taxonomy" id="153505"/>
    <lineage>
        <taxon>Eukaryota</taxon>
        <taxon>Fungi</taxon>
        <taxon>Dikarya</taxon>
        <taxon>Basidiomycota</taxon>
        <taxon>Agaricomycotina</taxon>
        <taxon>Agaricomycetes</taxon>
        <taxon>Agaricomycetidae</taxon>
        <taxon>Agaricales</taxon>
        <taxon>Marasmiineae</taxon>
        <taxon>Mycenaceae</taxon>
        <taxon>Mycena</taxon>
    </lineage>
</organism>
<sequence>MVISREDNGETDSLEGSKRKGGKEQETSRTPANGFMRVQMEHSVIGSHGPTRQQLDAVCLQKDEYDLNAVILNVRDQLQKPSSQRRPSSTSSSQQQLLMELLAAEYSNEQPDDGELEGSGDDYDNYVN</sequence>
<evidence type="ECO:0000313" key="3">
    <source>
        <dbReference type="Proteomes" id="UP001219525"/>
    </source>
</evidence>
<name>A0AAD6V7M5_9AGAR</name>
<comment type="caution">
    <text evidence="2">The sequence shown here is derived from an EMBL/GenBank/DDBJ whole genome shotgun (WGS) entry which is preliminary data.</text>
</comment>
<evidence type="ECO:0000256" key="1">
    <source>
        <dbReference type="SAM" id="MobiDB-lite"/>
    </source>
</evidence>
<gene>
    <name evidence="2" type="ORF">GGX14DRAFT_397868</name>
</gene>
<dbReference type="EMBL" id="JARJCW010000045">
    <property type="protein sequence ID" value="KAJ7204941.1"/>
    <property type="molecule type" value="Genomic_DNA"/>
</dbReference>
<feature type="compositionally biased region" description="Low complexity" evidence="1">
    <location>
        <begin position="79"/>
        <end position="96"/>
    </location>
</feature>
<dbReference type="AlphaFoldDB" id="A0AAD6V7M5"/>
<keyword evidence="3" id="KW-1185">Reference proteome</keyword>
<evidence type="ECO:0000313" key="2">
    <source>
        <dbReference type="EMBL" id="KAJ7204941.1"/>
    </source>
</evidence>
<feature type="compositionally biased region" description="Acidic residues" evidence="1">
    <location>
        <begin position="110"/>
        <end position="128"/>
    </location>
</feature>
<proteinExistence type="predicted"/>
<accession>A0AAD6V7M5</accession>
<dbReference type="Proteomes" id="UP001219525">
    <property type="component" value="Unassembled WGS sequence"/>
</dbReference>
<feature type="region of interest" description="Disordered" evidence="1">
    <location>
        <begin position="104"/>
        <end position="128"/>
    </location>
</feature>
<feature type="region of interest" description="Disordered" evidence="1">
    <location>
        <begin position="77"/>
        <end position="96"/>
    </location>
</feature>
<feature type="compositionally biased region" description="Basic and acidic residues" evidence="1">
    <location>
        <begin position="15"/>
        <end position="27"/>
    </location>
</feature>
<feature type="region of interest" description="Disordered" evidence="1">
    <location>
        <begin position="1"/>
        <end position="52"/>
    </location>
</feature>
<protein>
    <submittedName>
        <fullName evidence="2">Uncharacterized protein</fullName>
    </submittedName>
</protein>